<dbReference type="RefSeq" id="WP_390252632.1">
    <property type="nucleotide sequence ID" value="NZ_JBHSDT010000008.1"/>
</dbReference>
<name>A0ABV8X1E4_9BACI</name>
<dbReference type="Gene3D" id="2.60.120.260">
    <property type="entry name" value="Galactose-binding domain-like"/>
    <property type="match status" value="1"/>
</dbReference>
<comment type="caution">
    <text evidence="1">The sequence shown here is derived from an EMBL/GenBank/DDBJ whole genome shotgun (WGS) entry which is preliminary data.</text>
</comment>
<dbReference type="Proteomes" id="UP001595882">
    <property type="component" value="Unassembled WGS sequence"/>
</dbReference>
<dbReference type="EMBL" id="JBHSDT010000008">
    <property type="protein sequence ID" value="MFC4404094.1"/>
    <property type="molecule type" value="Genomic_DNA"/>
</dbReference>
<evidence type="ECO:0000313" key="2">
    <source>
        <dbReference type="Proteomes" id="UP001595882"/>
    </source>
</evidence>
<evidence type="ECO:0000313" key="1">
    <source>
        <dbReference type="EMBL" id="MFC4404094.1"/>
    </source>
</evidence>
<proteinExistence type="predicted"/>
<keyword evidence="2" id="KW-1185">Reference proteome</keyword>
<sequence>MDNRSIRGTTDLNFYSIVLEVPEEIVSIHFGILLTGTGKVWAGGFKFYEVDLSVSLTNMLEGNRLLEPLNLRFDEG</sequence>
<organism evidence="1 2">
    <name type="scientific">Gracilibacillus xinjiangensis</name>
    <dbReference type="NCBI Taxonomy" id="1193282"/>
    <lineage>
        <taxon>Bacteria</taxon>
        <taxon>Bacillati</taxon>
        <taxon>Bacillota</taxon>
        <taxon>Bacilli</taxon>
        <taxon>Bacillales</taxon>
        <taxon>Bacillaceae</taxon>
        <taxon>Gracilibacillus</taxon>
    </lineage>
</organism>
<gene>
    <name evidence="1" type="ORF">ACFOY7_13555</name>
</gene>
<protein>
    <submittedName>
        <fullName evidence="1">Uncharacterized protein</fullName>
    </submittedName>
</protein>
<reference evidence="2" key="1">
    <citation type="journal article" date="2019" name="Int. J. Syst. Evol. Microbiol.">
        <title>The Global Catalogue of Microorganisms (GCM) 10K type strain sequencing project: providing services to taxonomists for standard genome sequencing and annotation.</title>
        <authorList>
            <consortium name="The Broad Institute Genomics Platform"/>
            <consortium name="The Broad Institute Genome Sequencing Center for Infectious Disease"/>
            <person name="Wu L."/>
            <person name="Ma J."/>
        </authorList>
    </citation>
    <scope>NUCLEOTIDE SEQUENCE [LARGE SCALE GENOMIC DNA]</scope>
    <source>
        <strain evidence="2">CCUG 37865</strain>
    </source>
</reference>
<accession>A0ABV8X1E4</accession>